<protein>
    <recommendedName>
        <fullName evidence="3">Fimbrial protein</fullName>
    </recommendedName>
</protein>
<keyword evidence="2" id="KW-0614">Plasmid</keyword>
<dbReference type="GO" id="GO:0007155">
    <property type="term" value="P:cell adhesion"/>
    <property type="evidence" value="ECO:0007669"/>
    <property type="project" value="InterPro"/>
</dbReference>
<reference evidence="2" key="1">
    <citation type="submission" date="2024-06" db="EMBL/GenBank/DDBJ databases">
        <title>Multiomics insights into the TNT degradation mechanism by Pantoea sp. BJ2 isolated from an ammunition destruction site.</title>
        <authorList>
            <person name="Luo J."/>
        </authorList>
    </citation>
    <scope>NUCLEOTIDE SEQUENCE</scope>
    <source>
        <strain evidence="2">BJ2</strain>
        <plasmid evidence="2">plasmindB</plasmid>
    </source>
</reference>
<dbReference type="AlphaFoldDB" id="A0AAU7U3K2"/>
<sequence length="178" mass="18335">MKLKASVALLALAGLWSVNASADGVITVTGQITNTQCTPVITVDDPNDQVSGQDVALNYGKIPATDLTDGKFKEKFVNFTYSGCTGINTASLSFIGSASQSDQAAFQLAGNNDIGLYLNAIGDGGDQAITPDAGATDPIDFVNGGAALTVAFSIKAFEGVTPTDTDFSSSIQWTQTLL</sequence>
<accession>A0AAU7U3K2</accession>
<dbReference type="GO" id="GO:0009289">
    <property type="term" value="C:pilus"/>
    <property type="evidence" value="ECO:0007669"/>
    <property type="project" value="InterPro"/>
</dbReference>
<gene>
    <name evidence="2" type="ORF">AAF463_24750</name>
</gene>
<dbReference type="EMBL" id="CP158294">
    <property type="protein sequence ID" value="XBV47535.1"/>
    <property type="molecule type" value="Genomic_DNA"/>
</dbReference>
<feature type="signal peptide" evidence="1">
    <location>
        <begin position="1"/>
        <end position="22"/>
    </location>
</feature>
<evidence type="ECO:0000313" key="2">
    <source>
        <dbReference type="EMBL" id="XBV47535.1"/>
    </source>
</evidence>
<dbReference type="Gene3D" id="2.60.40.1090">
    <property type="entry name" value="Fimbrial-type adhesion domain"/>
    <property type="match status" value="1"/>
</dbReference>
<organism evidence="2">
    <name type="scientific">Pantoea sp. BJ2</name>
    <dbReference type="NCBI Taxonomy" id="3141322"/>
    <lineage>
        <taxon>Bacteria</taxon>
        <taxon>Pseudomonadati</taxon>
        <taxon>Pseudomonadota</taxon>
        <taxon>Gammaproteobacteria</taxon>
        <taxon>Enterobacterales</taxon>
        <taxon>Erwiniaceae</taxon>
        <taxon>Pantoea</taxon>
    </lineage>
</organism>
<geneLocation type="plasmid" evidence="2">
    <name>plasmindB</name>
</geneLocation>
<keyword evidence="1" id="KW-0732">Signal</keyword>
<dbReference type="InterPro" id="IPR036937">
    <property type="entry name" value="Adhesion_dom_fimbrial_sf"/>
</dbReference>
<evidence type="ECO:0008006" key="3">
    <source>
        <dbReference type="Google" id="ProtNLM"/>
    </source>
</evidence>
<dbReference type="SUPFAM" id="SSF49401">
    <property type="entry name" value="Bacterial adhesins"/>
    <property type="match status" value="1"/>
</dbReference>
<evidence type="ECO:0000256" key="1">
    <source>
        <dbReference type="SAM" id="SignalP"/>
    </source>
</evidence>
<name>A0AAU7U3K2_9GAMM</name>
<proteinExistence type="predicted"/>
<feature type="chain" id="PRO_5043537708" description="Fimbrial protein" evidence="1">
    <location>
        <begin position="23"/>
        <end position="178"/>
    </location>
</feature>
<dbReference type="RefSeq" id="WP_350262576.1">
    <property type="nucleotide sequence ID" value="NZ_CP158294.1"/>
</dbReference>
<dbReference type="InterPro" id="IPR008966">
    <property type="entry name" value="Adhesion_dom_sf"/>
</dbReference>